<comment type="similarity">
    <text evidence="3">Belongs to the acetyltransferase family. RimJ subfamily.</text>
</comment>
<organism evidence="5">
    <name type="scientific">Clostridium tertium</name>
    <dbReference type="NCBI Taxonomy" id="1559"/>
    <lineage>
        <taxon>Bacteria</taxon>
        <taxon>Bacillati</taxon>
        <taxon>Bacillota</taxon>
        <taxon>Clostridia</taxon>
        <taxon>Eubacteriales</taxon>
        <taxon>Clostridiaceae</taxon>
        <taxon>Clostridium</taxon>
    </lineage>
</organism>
<proteinExistence type="inferred from homology"/>
<dbReference type="PROSITE" id="PS51186">
    <property type="entry name" value="GNAT"/>
    <property type="match status" value="1"/>
</dbReference>
<dbReference type="InterPro" id="IPR000182">
    <property type="entry name" value="GNAT_dom"/>
</dbReference>
<feature type="domain" description="N-acetyltransferase" evidence="4">
    <location>
        <begin position="3"/>
        <end position="172"/>
    </location>
</feature>
<evidence type="ECO:0000313" key="5">
    <source>
        <dbReference type="EMBL" id="VYT93422.1"/>
    </source>
</evidence>
<dbReference type="RefSeq" id="WP_156625578.1">
    <property type="nucleotide sequence ID" value="NZ_CACRTO010000008.1"/>
</dbReference>
<dbReference type="Pfam" id="PF13302">
    <property type="entry name" value="Acetyltransf_3"/>
    <property type="match status" value="1"/>
</dbReference>
<evidence type="ECO:0000256" key="2">
    <source>
        <dbReference type="ARBA" id="ARBA00023315"/>
    </source>
</evidence>
<protein>
    <submittedName>
        <fullName evidence="5">Ribosomal-protein-S5-alanine N-acetyltransferase</fullName>
    </submittedName>
</protein>
<dbReference type="Gene3D" id="3.40.630.30">
    <property type="match status" value="1"/>
</dbReference>
<evidence type="ECO:0000256" key="1">
    <source>
        <dbReference type="ARBA" id="ARBA00022679"/>
    </source>
</evidence>
<dbReference type="InterPro" id="IPR051531">
    <property type="entry name" value="N-acetyltransferase"/>
</dbReference>
<dbReference type="SUPFAM" id="SSF55729">
    <property type="entry name" value="Acyl-CoA N-acyltransferases (Nat)"/>
    <property type="match status" value="1"/>
</dbReference>
<dbReference type="GO" id="GO:0008999">
    <property type="term" value="F:protein-N-terminal-alanine acetyltransferase activity"/>
    <property type="evidence" value="ECO:0007669"/>
    <property type="project" value="TreeGrafter"/>
</dbReference>
<keyword evidence="1 5" id="KW-0808">Transferase</keyword>
<dbReference type="PANTHER" id="PTHR43792:SF8">
    <property type="entry name" value="[RIBOSOMAL PROTEIN US5]-ALANINE N-ACETYLTRANSFERASE"/>
    <property type="match status" value="1"/>
</dbReference>
<dbReference type="GO" id="GO:0005737">
    <property type="term" value="C:cytoplasm"/>
    <property type="evidence" value="ECO:0007669"/>
    <property type="project" value="TreeGrafter"/>
</dbReference>
<dbReference type="AlphaFoldDB" id="A0A6N3B0L5"/>
<dbReference type="EMBL" id="CACRTO010000008">
    <property type="protein sequence ID" value="VYT93422.1"/>
    <property type="molecule type" value="Genomic_DNA"/>
</dbReference>
<accession>A0A6N3B0L5</accession>
<evidence type="ECO:0000259" key="4">
    <source>
        <dbReference type="PROSITE" id="PS51186"/>
    </source>
</evidence>
<sequence length="172" mass="19899">MSIRIIPINKKDGQDLLKFEIDNRSFFEESCIPRGDEYYDENNFKEILKELIKEQEQGIHYMYLIKDNNDEIVGRINLVDIIRGNMNKAELGYRIAKDHNGRGYGKTAVELVLGEALNIHKLHRIEAGTAIENIASQIVLESSGFRKVGIYNKYIYLNGQWDDSLIYEIILS</sequence>
<keyword evidence="2" id="KW-0012">Acyltransferase</keyword>
<dbReference type="PANTHER" id="PTHR43792">
    <property type="entry name" value="GNAT FAMILY, PUTATIVE (AFU_ORTHOLOGUE AFUA_3G00765)-RELATED-RELATED"/>
    <property type="match status" value="1"/>
</dbReference>
<reference evidence="5" key="1">
    <citation type="submission" date="2019-11" db="EMBL/GenBank/DDBJ databases">
        <authorList>
            <person name="Feng L."/>
        </authorList>
    </citation>
    <scope>NUCLEOTIDE SEQUENCE</scope>
    <source>
        <strain evidence="5">CTertiumLFYP3</strain>
    </source>
</reference>
<evidence type="ECO:0000256" key="3">
    <source>
        <dbReference type="ARBA" id="ARBA00038502"/>
    </source>
</evidence>
<dbReference type="InterPro" id="IPR016181">
    <property type="entry name" value="Acyl_CoA_acyltransferase"/>
</dbReference>
<gene>
    <name evidence="5" type="ORF">CTLFYP3_01048</name>
</gene>
<name>A0A6N3B0L5_9CLOT</name>